<dbReference type="AlphaFoldDB" id="A0A7S1UF29"/>
<evidence type="ECO:0000256" key="1">
    <source>
        <dbReference type="SAM" id="MobiDB-lite"/>
    </source>
</evidence>
<sequence length="216" mass="22862">MVAAKCSAGTLTQADVTLDQFSHLDHSVKYTFASIKQDFLQTGTYNLILGVVVAAGIPTTSLPFLDGGGQPDATQFYDEANLLLQGYIDAGADFIAFWVDDGGASAVSTLTDEARFFDAVSSSPGFSGDTGEVDTLFCWVKAVRKLDTDDDDNEVCTQCAPQTAANILDIPPFPAAADPRRGEYCEVDVLAQCIGGGDDDDEAVEEGPTRRGARQG</sequence>
<gene>
    <name evidence="2" type="ORF">PPAR1163_LOCUS24645</name>
</gene>
<protein>
    <submittedName>
        <fullName evidence="2">Uncharacterized protein</fullName>
    </submittedName>
</protein>
<evidence type="ECO:0000313" key="2">
    <source>
        <dbReference type="EMBL" id="CAD9266221.1"/>
    </source>
</evidence>
<proteinExistence type="predicted"/>
<accession>A0A7S1UF29</accession>
<reference evidence="2" key="1">
    <citation type="submission" date="2021-01" db="EMBL/GenBank/DDBJ databases">
        <authorList>
            <person name="Corre E."/>
            <person name="Pelletier E."/>
            <person name="Niang G."/>
            <person name="Scheremetjew M."/>
            <person name="Finn R."/>
            <person name="Kale V."/>
            <person name="Holt S."/>
            <person name="Cochrane G."/>
            <person name="Meng A."/>
            <person name="Brown T."/>
            <person name="Cohen L."/>
        </authorList>
    </citation>
    <scope>NUCLEOTIDE SEQUENCE</scope>
    <source>
        <strain evidence="2">CCMP2877</strain>
    </source>
</reference>
<name>A0A7S1UF29_9STRA</name>
<dbReference type="EMBL" id="HBGJ01039123">
    <property type="protein sequence ID" value="CAD9266221.1"/>
    <property type="molecule type" value="Transcribed_RNA"/>
</dbReference>
<organism evidence="2">
    <name type="scientific">Phaeomonas parva</name>
    <dbReference type="NCBI Taxonomy" id="124430"/>
    <lineage>
        <taxon>Eukaryota</taxon>
        <taxon>Sar</taxon>
        <taxon>Stramenopiles</taxon>
        <taxon>Ochrophyta</taxon>
        <taxon>Pinguiophyceae</taxon>
        <taxon>Pinguiochrysidales</taxon>
        <taxon>Pinguiochrysidaceae</taxon>
        <taxon>Phaeomonas</taxon>
    </lineage>
</organism>
<feature type="region of interest" description="Disordered" evidence="1">
    <location>
        <begin position="195"/>
        <end position="216"/>
    </location>
</feature>